<feature type="signal peptide" evidence="1">
    <location>
        <begin position="1"/>
        <end position="25"/>
    </location>
</feature>
<dbReference type="Proteomes" id="UP000582090">
    <property type="component" value="Unassembled WGS sequence"/>
</dbReference>
<organism evidence="2 3">
    <name type="scientific">Rhizobium metallidurans</name>
    <dbReference type="NCBI Taxonomy" id="1265931"/>
    <lineage>
        <taxon>Bacteria</taxon>
        <taxon>Pseudomonadati</taxon>
        <taxon>Pseudomonadota</taxon>
        <taxon>Alphaproteobacteria</taxon>
        <taxon>Hyphomicrobiales</taxon>
        <taxon>Rhizobiaceae</taxon>
        <taxon>Rhizobium/Agrobacterium group</taxon>
        <taxon>Rhizobium</taxon>
    </lineage>
</organism>
<dbReference type="RefSeq" id="WP_183902705.1">
    <property type="nucleotide sequence ID" value="NZ_JACIDW010000041.1"/>
</dbReference>
<protein>
    <submittedName>
        <fullName evidence="2">Uncharacterized protein</fullName>
    </submittedName>
</protein>
<dbReference type="NCBIfam" id="NF041110">
    <property type="entry name" value="HPE1_fam_CxxC"/>
    <property type="match status" value="1"/>
</dbReference>
<name>A0A7W6CU99_9HYPH</name>
<feature type="chain" id="PRO_5031042990" evidence="1">
    <location>
        <begin position="26"/>
        <end position="162"/>
    </location>
</feature>
<keyword evidence="1" id="KW-0732">Signal</keyword>
<dbReference type="AlphaFoldDB" id="A0A7W6CU99"/>
<accession>A0A7W6CU99</accession>
<proteinExistence type="predicted"/>
<gene>
    <name evidence="2" type="ORF">GGQ67_004989</name>
</gene>
<reference evidence="2 3" key="1">
    <citation type="submission" date="2020-08" db="EMBL/GenBank/DDBJ databases">
        <title>Genomic Encyclopedia of Type Strains, Phase IV (KMG-IV): sequencing the most valuable type-strain genomes for metagenomic binning, comparative biology and taxonomic classification.</title>
        <authorList>
            <person name="Goeker M."/>
        </authorList>
    </citation>
    <scope>NUCLEOTIDE SEQUENCE [LARGE SCALE GENOMIC DNA]</scope>
    <source>
        <strain evidence="2 3">DSM 26575</strain>
    </source>
</reference>
<evidence type="ECO:0000313" key="3">
    <source>
        <dbReference type="Proteomes" id="UP000582090"/>
    </source>
</evidence>
<evidence type="ECO:0000256" key="1">
    <source>
        <dbReference type="SAM" id="SignalP"/>
    </source>
</evidence>
<dbReference type="InterPro" id="IPR049748">
    <property type="entry name" value="HPE1-like_N_CxxC"/>
</dbReference>
<dbReference type="EMBL" id="JACIDW010000041">
    <property type="protein sequence ID" value="MBB3967290.1"/>
    <property type="molecule type" value="Genomic_DNA"/>
</dbReference>
<comment type="caution">
    <text evidence="2">The sequence shown here is derived from an EMBL/GenBank/DDBJ whole genome shotgun (WGS) entry which is preliminary data.</text>
</comment>
<evidence type="ECO:0000313" key="2">
    <source>
        <dbReference type="EMBL" id="MBB3967290.1"/>
    </source>
</evidence>
<sequence length="162" mass="16730">MRQVFMGRQVLMGVVGALMAGSAMASSIDVVGAKAVSANSSIMTMRCVTCPPLQVVEAKKEYIVPTLASGTLEQSQIRDVDGERKLFRTEGWMGGSPVVFVTKAPALSVAAAAPVVNGADGVDMATTSAVIGGNVKPVAAGVAGHQAEQTRPLDVSNFKLRL</sequence>
<keyword evidence="3" id="KW-1185">Reference proteome</keyword>